<evidence type="ECO:0000313" key="3">
    <source>
        <dbReference type="EMBL" id="TVY02155.1"/>
    </source>
</evidence>
<keyword evidence="4" id="KW-1185">Reference proteome</keyword>
<proteinExistence type="inferred from homology"/>
<dbReference type="RefSeq" id="WP_144699765.1">
    <property type="nucleotide sequence ID" value="NZ_VNJJ01000003.1"/>
</dbReference>
<name>A0A559JQJ9_9BACL</name>
<gene>
    <name evidence="3" type="ORF">FPZ45_06855</name>
</gene>
<sequence>MKAIVTGGAGFIGSHLVDHLVTLGIQVLVLDNMASGHLRHLHPLASIQYVDIGSNEAMQHIVGYKPNVVFHLAAQTDVQKSLVDPQYDADVNIGGTINVLEACRKANVRKMIFASSSAVYGNVLKRKVSEKEKIAPISYYGSSKAASEAYIRLYHQLYGIPYTILRFSNVFGPRQTAKGEGGVIAVFLKHIHENKTLFVHGDGNQTRDFIYVKDVVRALMAAIVRGDQEIYHVSTSRKTSINQLVAMLTRIHGGSLEILHTTSNIGDIKHSCLSNRKISRQLLWQPSVELTAGLSDTYAFTKREFDSQGGVSVEASRD</sequence>
<comment type="caution">
    <text evidence="3">The sequence shown here is derived from an EMBL/GenBank/DDBJ whole genome shotgun (WGS) entry which is preliminary data.</text>
</comment>
<dbReference type="Gene3D" id="3.40.50.720">
    <property type="entry name" value="NAD(P)-binding Rossmann-like Domain"/>
    <property type="match status" value="1"/>
</dbReference>
<dbReference type="AlphaFoldDB" id="A0A559JQJ9"/>
<accession>A0A559JQJ9</accession>
<evidence type="ECO:0000313" key="4">
    <source>
        <dbReference type="Proteomes" id="UP000316330"/>
    </source>
</evidence>
<reference evidence="3 4" key="1">
    <citation type="submission" date="2019-07" db="EMBL/GenBank/DDBJ databases">
        <authorList>
            <person name="Kim J."/>
        </authorList>
    </citation>
    <scope>NUCLEOTIDE SEQUENCE [LARGE SCALE GENOMIC DNA]</scope>
    <source>
        <strain evidence="3 4">G13</strain>
    </source>
</reference>
<dbReference type="InterPro" id="IPR001509">
    <property type="entry name" value="Epimerase_deHydtase"/>
</dbReference>
<evidence type="ECO:0000259" key="2">
    <source>
        <dbReference type="Pfam" id="PF01370"/>
    </source>
</evidence>
<protein>
    <submittedName>
        <fullName evidence="3">NAD-dependent epimerase/dehydratase family protein</fullName>
    </submittedName>
</protein>
<dbReference type="OrthoDB" id="9771073at2"/>
<feature type="domain" description="NAD-dependent epimerase/dehydratase" evidence="2">
    <location>
        <begin position="4"/>
        <end position="231"/>
    </location>
</feature>
<comment type="similarity">
    <text evidence="1">Belongs to the NAD(P)-dependent epimerase/dehydratase family.</text>
</comment>
<dbReference type="SUPFAM" id="SSF51735">
    <property type="entry name" value="NAD(P)-binding Rossmann-fold domains"/>
    <property type="match status" value="1"/>
</dbReference>
<dbReference type="PANTHER" id="PTHR43000">
    <property type="entry name" value="DTDP-D-GLUCOSE 4,6-DEHYDRATASE-RELATED"/>
    <property type="match status" value="1"/>
</dbReference>
<dbReference type="Pfam" id="PF01370">
    <property type="entry name" value="Epimerase"/>
    <property type="match status" value="1"/>
</dbReference>
<evidence type="ECO:0000256" key="1">
    <source>
        <dbReference type="ARBA" id="ARBA00007637"/>
    </source>
</evidence>
<dbReference type="EMBL" id="VNJJ01000003">
    <property type="protein sequence ID" value="TVY02155.1"/>
    <property type="molecule type" value="Genomic_DNA"/>
</dbReference>
<dbReference type="InterPro" id="IPR036291">
    <property type="entry name" value="NAD(P)-bd_dom_sf"/>
</dbReference>
<organism evidence="3 4">
    <name type="scientific">Cohnella terricola</name>
    <dbReference type="NCBI Taxonomy" id="1289167"/>
    <lineage>
        <taxon>Bacteria</taxon>
        <taxon>Bacillati</taxon>
        <taxon>Bacillota</taxon>
        <taxon>Bacilli</taxon>
        <taxon>Bacillales</taxon>
        <taxon>Paenibacillaceae</taxon>
        <taxon>Cohnella</taxon>
    </lineage>
</organism>
<dbReference type="Proteomes" id="UP000316330">
    <property type="component" value="Unassembled WGS sequence"/>
</dbReference>